<dbReference type="OrthoDB" id="426386at2759"/>
<gene>
    <name evidence="3" type="ORF">AZE42_04447</name>
</gene>
<protein>
    <recommendedName>
        <fullName evidence="2">DUF1279 domain-containing protein</fullName>
    </recommendedName>
</protein>
<dbReference type="EMBL" id="LVVM01003644">
    <property type="protein sequence ID" value="OJA14508.1"/>
    <property type="molecule type" value="Genomic_DNA"/>
</dbReference>
<keyword evidence="4" id="KW-1185">Reference proteome</keyword>
<sequence length="216" mass="23509">MLKRALPRFPLFRVSAPILPTASRISARTMPSISLTGAPRISSSRLFHHSPARLTATPPPHNDAGSPLPADATLSQRLSHLIKSYGWYALGVYLVLSALDFTVAFAGINLLGAEHVAWVTAYVKETAIGFLHNKPPEPGRDELDSPAAGDASQDGLYATLVLAYTIHKTLFLPVRVGLTAAFTPRLVGWLRARGWVGGEGTRRAAREIRDRIQRKD</sequence>
<keyword evidence="1" id="KW-1133">Transmembrane helix</keyword>
<proteinExistence type="predicted"/>
<dbReference type="AlphaFoldDB" id="A0A1J8QS27"/>
<feature type="domain" description="DUF1279" evidence="2">
    <location>
        <begin position="76"/>
        <end position="184"/>
    </location>
</feature>
<feature type="transmembrane region" description="Helical" evidence="1">
    <location>
        <begin position="85"/>
        <end position="108"/>
    </location>
</feature>
<keyword evidence="1" id="KW-0812">Transmembrane</keyword>
<organism evidence="3 4">
    <name type="scientific">Rhizopogon vesiculosus</name>
    <dbReference type="NCBI Taxonomy" id="180088"/>
    <lineage>
        <taxon>Eukaryota</taxon>
        <taxon>Fungi</taxon>
        <taxon>Dikarya</taxon>
        <taxon>Basidiomycota</taxon>
        <taxon>Agaricomycotina</taxon>
        <taxon>Agaricomycetes</taxon>
        <taxon>Agaricomycetidae</taxon>
        <taxon>Boletales</taxon>
        <taxon>Suillineae</taxon>
        <taxon>Rhizopogonaceae</taxon>
        <taxon>Rhizopogon</taxon>
    </lineage>
</organism>
<comment type="caution">
    <text evidence="3">The sequence shown here is derived from an EMBL/GenBank/DDBJ whole genome shotgun (WGS) entry which is preliminary data.</text>
</comment>
<name>A0A1J8QS27_9AGAM</name>
<evidence type="ECO:0000313" key="4">
    <source>
        <dbReference type="Proteomes" id="UP000183567"/>
    </source>
</evidence>
<dbReference type="PANTHER" id="PTHR21377">
    <property type="entry name" value="PROTEIN FAM210B, MITOCHONDRIAL"/>
    <property type="match status" value="1"/>
</dbReference>
<evidence type="ECO:0000259" key="2">
    <source>
        <dbReference type="Pfam" id="PF06916"/>
    </source>
</evidence>
<reference evidence="3 4" key="1">
    <citation type="submission" date="2016-03" db="EMBL/GenBank/DDBJ databases">
        <title>Comparative genomics of the ectomycorrhizal sister species Rhizopogon vinicolor and Rhizopogon vesiculosus (Basidiomycota: Boletales) reveals a divergence of the mating type B locus.</title>
        <authorList>
            <person name="Mujic A.B."/>
            <person name="Kuo A."/>
            <person name="Tritt A."/>
            <person name="Lipzen A."/>
            <person name="Chen C."/>
            <person name="Johnson J."/>
            <person name="Sharma A."/>
            <person name="Barry K."/>
            <person name="Grigoriev I.V."/>
            <person name="Spatafora J.W."/>
        </authorList>
    </citation>
    <scope>NUCLEOTIDE SEQUENCE [LARGE SCALE GENOMIC DNA]</scope>
    <source>
        <strain evidence="3 4">AM-OR11-056</strain>
    </source>
</reference>
<dbReference type="Proteomes" id="UP000183567">
    <property type="component" value="Unassembled WGS sequence"/>
</dbReference>
<dbReference type="InterPro" id="IPR045866">
    <property type="entry name" value="FAM210A/B-like"/>
</dbReference>
<keyword evidence="1" id="KW-0472">Membrane</keyword>
<evidence type="ECO:0000313" key="3">
    <source>
        <dbReference type="EMBL" id="OJA14508.1"/>
    </source>
</evidence>
<accession>A0A1J8QS27</accession>
<dbReference type="GO" id="GO:0005739">
    <property type="term" value="C:mitochondrion"/>
    <property type="evidence" value="ECO:0007669"/>
    <property type="project" value="TreeGrafter"/>
</dbReference>
<dbReference type="PANTHER" id="PTHR21377:SF0">
    <property type="entry name" value="PROTEIN FAM210B, MITOCHONDRIAL"/>
    <property type="match status" value="1"/>
</dbReference>
<dbReference type="Pfam" id="PF06916">
    <property type="entry name" value="FAM210A-B_dom"/>
    <property type="match status" value="1"/>
</dbReference>
<evidence type="ECO:0000256" key="1">
    <source>
        <dbReference type="SAM" id="Phobius"/>
    </source>
</evidence>
<dbReference type="InterPro" id="IPR009688">
    <property type="entry name" value="FAM210A/B-like_dom"/>
</dbReference>
<dbReference type="STRING" id="180088.A0A1J8QS27"/>